<name>I4A6C2_DESDJ</name>
<organism evidence="1 2">
    <name type="scientific">Desulfitobacterium dehalogenans (strain ATCC 51507 / DSM 9161 / JW/IU-DC1)</name>
    <dbReference type="NCBI Taxonomy" id="756499"/>
    <lineage>
        <taxon>Bacteria</taxon>
        <taxon>Bacillati</taxon>
        <taxon>Bacillota</taxon>
        <taxon>Clostridia</taxon>
        <taxon>Eubacteriales</taxon>
        <taxon>Desulfitobacteriaceae</taxon>
        <taxon>Desulfitobacterium</taxon>
    </lineage>
</organism>
<dbReference type="HOGENOM" id="CLU_2566631_0_0_9"/>
<dbReference type="STRING" id="756499.Desde_1074"/>
<sequence length="84" mass="9783">MNIEERKTFRLKLLKELYNHHFKSNGTQKQLDKRDLAKEIEKQLAYEYLAEKGLITIKQSAGAQFSCKVTALGIDLIESQWEVI</sequence>
<gene>
    <name evidence="1" type="ordered locus">Desde_1074</name>
</gene>
<reference evidence="1 2" key="2">
    <citation type="journal article" date="2015" name="J. Bacteriol.">
        <title>Genomic, proteomic, and biochemical analysis of the organohalide respiratory pathway in Desulfitobacterium dehalogenans.</title>
        <authorList>
            <person name="Kruse T."/>
            <person name="van de Pas B.A."/>
            <person name="Atteia A."/>
            <person name="Krab K."/>
            <person name="Hagen W.R."/>
            <person name="Goodwin L."/>
            <person name="Chain P."/>
            <person name="Boeren S."/>
            <person name="Maphosa F."/>
            <person name="Schraa G."/>
            <person name="de Vos W.M."/>
            <person name="van der Oost J."/>
            <person name="Smidt H."/>
            <person name="Stams A.J."/>
        </authorList>
    </citation>
    <scope>NUCLEOTIDE SEQUENCE [LARGE SCALE GENOMIC DNA]</scope>
    <source>
        <strain evidence="2">ATCC 51507 / DSM 9161 / JW/IU-DC1</strain>
    </source>
</reference>
<dbReference type="AlphaFoldDB" id="I4A6C2"/>
<dbReference type="Proteomes" id="UP000006053">
    <property type="component" value="Chromosome"/>
</dbReference>
<reference evidence="2" key="1">
    <citation type="submission" date="2012-06" db="EMBL/GenBank/DDBJ databases">
        <title>Complete sequence of Desulfitobacterium dehalogenans ATCC 51507.</title>
        <authorList>
            <person name="Lucas S."/>
            <person name="Han J."/>
            <person name="Lapidus A."/>
            <person name="Cheng J.-F."/>
            <person name="Goodwin L."/>
            <person name="Pitluck S."/>
            <person name="Peters L."/>
            <person name="Ovchinnikova G."/>
            <person name="Teshima H."/>
            <person name="Detter J.C."/>
            <person name="Han C."/>
            <person name="Tapia R."/>
            <person name="Land M."/>
            <person name="Hauser L."/>
            <person name="Kyrpides N."/>
            <person name="Ivanova N."/>
            <person name="Pagani I."/>
            <person name="Kruse T."/>
            <person name="de Vos W.M."/>
            <person name="Smidt H."/>
            <person name="Woyke T."/>
        </authorList>
    </citation>
    <scope>NUCLEOTIDE SEQUENCE [LARGE SCALE GENOMIC DNA]</scope>
    <source>
        <strain evidence="2">ATCC 51507 / DSM 9161 / JW/IU-DC1</strain>
    </source>
</reference>
<protein>
    <submittedName>
        <fullName evidence="1">Uncharacterized protein</fullName>
    </submittedName>
</protein>
<evidence type="ECO:0000313" key="1">
    <source>
        <dbReference type="EMBL" id="AFL99506.1"/>
    </source>
</evidence>
<dbReference type="OrthoDB" id="2622128at2"/>
<dbReference type="RefSeq" id="WP_014792998.1">
    <property type="nucleotide sequence ID" value="NC_018017.1"/>
</dbReference>
<evidence type="ECO:0000313" key="2">
    <source>
        <dbReference type="Proteomes" id="UP000006053"/>
    </source>
</evidence>
<dbReference type="EMBL" id="CP003348">
    <property type="protein sequence ID" value="AFL99506.1"/>
    <property type="molecule type" value="Genomic_DNA"/>
</dbReference>
<dbReference type="KEGG" id="ddh:Desde_1074"/>
<accession>I4A6C2</accession>
<proteinExistence type="predicted"/>
<keyword evidence="2" id="KW-1185">Reference proteome</keyword>